<dbReference type="Proteomes" id="UP000524246">
    <property type="component" value="Unassembled WGS sequence"/>
</dbReference>
<evidence type="ECO:0000313" key="1">
    <source>
        <dbReference type="EMBL" id="NMC63615.1"/>
    </source>
</evidence>
<comment type="caution">
    <text evidence="1">The sequence shown here is derived from an EMBL/GenBank/DDBJ whole genome shotgun (WGS) entry which is preliminary data.</text>
</comment>
<sequence>MSNFEDLKARLKARREYEKKHPIKTFLRKLFWKWPFKTLPSKLENLYYRIKYFIQRNRRGFSDYDFFQTDQYIAISLANILEFFVEHHHGYPDLETKDEYDAKIRRIAKAFKDYLTLDVDKGQEIAELERKVAEGLITREQEAVLEDEIDEKYRKRYAETYETMCELFKDGFFASLWD</sequence>
<dbReference type="EMBL" id="JAAZON010000484">
    <property type="protein sequence ID" value="NMC63615.1"/>
    <property type="molecule type" value="Genomic_DNA"/>
</dbReference>
<proteinExistence type="predicted"/>
<protein>
    <submittedName>
        <fullName evidence="1">Uncharacterized protein</fullName>
    </submittedName>
</protein>
<accession>A0A7X9IM33</accession>
<reference evidence="1 2" key="1">
    <citation type="journal article" date="2020" name="Biotechnol. Biofuels">
        <title>New insights from the biogas microbiome by comprehensive genome-resolved metagenomics of nearly 1600 species originating from multiple anaerobic digesters.</title>
        <authorList>
            <person name="Campanaro S."/>
            <person name="Treu L."/>
            <person name="Rodriguez-R L.M."/>
            <person name="Kovalovszki A."/>
            <person name="Ziels R.M."/>
            <person name="Maus I."/>
            <person name="Zhu X."/>
            <person name="Kougias P.G."/>
            <person name="Basile A."/>
            <person name="Luo G."/>
            <person name="Schluter A."/>
            <person name="Konstantinidis K.T."/>
            <person name="Angelidaki I."/>
        </authorList>
    </citation>
    <scope>NUCLEOTIDE SEQUENCE [LARGE SCALE GENOMIC DNA]</scope>
    <source>
        <strain evidence="1">AS27yjCOA_65</strain>
    </source>
</reference>
<name>A0A7X9IM33_9DELT</name>
<organism evidence="1 2">
    <name type="scientific">SAR324 cluster bacterium</name>
    <dbReference type="NCBI Taxonomy" id="2024889"/>
    <lineage>
        <taxon>Bacteria</taxon>
        <taxon>Deltaproteobacteria</taxon>
        <taxon>SAR324 cluster</taxon>
    </lineage>
</organism>
<gene>
    <name evidence="1" type="ORF">GYA55_10675</name>
</gene>
<dbReference type="AlphaFoldDB" id="A0A7X9IM33"/>
<evidence type="ECO:0000313" key="2">
    <source>
        <dbReference type="Proteomes" id="UP000524246"/>
    </source>
</evidence>